<dbReference type="EMBL" id="CCCS020000045">
    <property type="protein sequence ID" value="CDQ11056.1"/>
    <property type="molecule type" value="Genomic_DNA"/>
</dbReference>
<evidence type="ECO:0000259" key="2">
    <source>
        <dbReference type="Pfam" id="PF03413"/>
    </source>
</evidence>
<proteinExistence type="predicted"/>
<feature type="chain" id="PRO_5001588312" description="PepSY domain-containing protein" evidence="1">
    <location>
        <begin position="28"/>
        <end position="134"/>
    </location>
</feature>
<feature type="domain" description="PepSY" evidence="2">
    <location>
        <begin position="68"/>
        <end position="124"/>
    </location>
</feature>
<keyword evidence="5" id="KW-1185">Reference proteome</keyword>
<protein>
    <recommendedName>
        <fullName evidence="2">PepSY domain-containing protein</fullName>
    </recommendedName>
</protein>
<dbReference type="EMBL" id="LT841305">
    <property type="protein sequence ID" value="SMH64992.1"/>
    <property type="molecule type" value="Genomic_DNA"/>
</dbReference>
<accession>A0A060URY7</accession>
<evidence type="ECO:0000313" key="5">
    <source>
        <dbReference type="Proteomes" id="UP000193925"/>
    </source>
</evidence>
<dbReference type="RefSeq" id="WP_035193924.1">
    <property type="nucleotide sequence ID" value="NZ_CCCS020000045.1"/>
</dbReference>
<evidence type="ECO:0000313" key="4">
    <source>
        <dbReference type="EMBL" id="SMH64992.1"/>
    </source>
</evidence>
<reference evidence="4 5" key="3">
    <citation type="submission" date="2017-03" db="EMBL/GenBank/DDBJ databases">
        <authorList>
            <person name="Regsiter A."/>
            <person name="William W."/>
        </authorList>
    </citation>
    <scope>NUCLEOTIDE SEQUENCE [LARGE SCALE GENOMIC DNA]</scope>
    <source>
        <strain evidence="4">PRJEB5721</strain>
    </source>
</reference>
<gene>
    <name evidence="4" type="ORF">AFERRI_11026</name>
    <name evidence="3" type="ORF">AFERRI_50021</name>
</gene>
<name>A0A060URY7_9PROT</name>
<dbReference type="AlphaFoldDB" id="A0A060URY7"/>
<dbReference type="Pfam" id="PF03413">
    <property type="entry name" value="PepSY"/>
    <property type="match status" value="1"/>
</dbReference>
<sequence>MKSTSSHLVIALLIGTVGLGSSTAAWAYEGQQYAKQARISPDKAETIAMNASRPCGFRLSKGFFHPLQALTIAKQTCPPNTAKVTGMKLEKASGGSGLRYVVDVSREDLMYTVFIDAKTEKLLEIKILPGVSKP</sequence>
<reference evidence="3" key="2">
    <citation type="submission" date="2014-07" db="EMBL/GenBank/DDBJ databases">
        <title>Initial genome analysis of the psychrotolerant acidophile Acidithiobacillus ferrivorans CF27: insights into iron and sulfur oxidation pathways and into biofilm formation.</title>
        <authorList>
            <person name="Talla E."/>
            <person name="Hedrich S."/>
            <person name="Mangenot S."/>
            <person name="Ji B."/>
            <person name="Johnson D.B."/>
            <person name="Barbe V."/>
            <person name="Bonnefoy V."/>
        </authorList>
    </citation>
    <scope>NUCLEOTIDE SEQUENCE [LARGE SCALE GENOMIC DNA]</scope>
    <source>
        <strain evidence="3">CF27</strain>
    </source>
</reference>
<dbReference type="Proteomes" id="UP000193925">
    <property type="component" value="Chromosome AFERRI"/>
</dbReference>
<reference evidence="3" key="1">
    <citation type="submission" date="2014-03" db="EMBL/GenBank/DDBJ databases">
        <authorList>
            <person name="Genoscope - CEA"/>
        </authorList>
    </citation>
    <scope>NUCLEOTIDE SEQUENCE [LARGE SCALE GENOMIC DNA]</scope>
    <source>
        <strain evidence="3">CF27</strain>
    </source>
</reference>
<organism evidence="3">
    <name type="scientific">Acidithiobacillus ferrivorans</name>
    <dbReference type="NCBI Taxonomy" id="160808"/>
    <lineage>
        <taxon>Bacteria</taxon>
        <taxon>Pseudomonadati</taxon>
        <taxon>Pseudomonadota</taxon>
        <taxon>Acidithiobacillia</taxon>
        <taxon>Acidithiobacillales</taxon>
        <taxon>Acidithiobacillaceae</taxon>
        <taxon>Acidithiobacillus</taxon>
    </lineage>
</organism>
<keyword evidence="1" id="KW-0732">Signal</keyword>
<evidence type="ECO:0000256" key="1">
    <source>
        <dbReference type="SAM" id="SignalP"/>
    </source>
</evidence>
<feature type="signal peptide" evidence="1">
    <location>
        <begin position="1"/>
        <end position="27"/>
    </location>
</feature>
<dbReference type="InterPro" id="IPR025711">
    <property type="entry name" value="PepSY"/>
</dbReference>
<evidence type="ECO:0000313" key="3">
    <source>
        <dbReference type="EMBL" id="CDQ11056.1"/>
    </source>
</evidence>